<name>J0ZT11_9HYPH</name>
<dbReference type="PATRIC" id="fig|1094557.3.peg.116"/>
<dbReference type="GO" id="GO:0006520">
    <property type="term" value="P:amino acid metabolic process"/>
    <property type="evidence" value="ECO:0007669"/>
    <property type="project" value="InterPro"/>
</dbReference>
<dbReference type="GO" id="GO:0016597">
    <property type="term" value="F:amino acid binding"/>
    <property type="evidence" value="ECO:0007669"/>
    <property type="project" value="InterPro"/>
</dbReference>
<keyword evidence="3" id="KW-1185">Reference proteome</keyword>
<sequence length="97" mass="11525">MKNIVDQFPAKYLLGWGDSNNVLHSLIEVTALFMHCLPAHRDEEVVDIELMDRILSFLMKLEIVFIPKKRFLLSVYMTHFSLHNNLFKIIKSQRHER</sequence>
<dbReference type="Proteomes" id="UP000009017">
    <property type="component" value="Unassembled WGS sequence"/>
</dbReference>
<protein>
    <submittedName>
        <fullName evidence="2">Ornithine carbamoyltransferase</fullName>
    </submittedName>
</protein>
<keyword evidence="1 2" id="KW-0808">Transferase</keyword>
<dbReference type="EMBL" id="AIMA01000003">
    <property type="protein sequence ID" value="EJF91893.1"/>
    <property type="molecule type" value="Genomic_DNA"/>
</dbReference>
<comment type="caution">
    <text evidence="2">The sequence shown here is derived from an EMBL/GenBank/DDBJ whole genome shotgun (WGS) entry which is preliminary data.</text>
</comment>
<dbReference type="InterPro" id="IPR036901">
    <property type="entry name" value="Asp/Orn_carbamoylTrfase_sf"/>
</dbReference>
<dbReference type="AlphaFoldDB" id="J0ZT11"/>
<dbReference type="GO" id="GO:0016743">
    <property type="term" value="F:carboxyl- or carbamoyltransferase activity"/>
    <property type="evidence" value="ECO:0007669"/>
    <property type="project" value="InterPro"/>
</dbReference>
<accession>J0ZT11</accession>
<evidence type="ECO:0000313" key="2">
    <source>
        <dbReference type="EMBL" id="EJF91893.1"/>
    </source>
</evidence>
<gene>
    <name evidence="2" type="ORF">ME3_00116</name>
</gene>
<dbReference type="Gene3D" id="3.40.50.1370">
    <property type="entry name" value="Aspartate/ornithine carbamoyltransferase"/>
    <property type="match status" value="1"/>
</dbReference>
<dbReference type="SUPFAM" id="SSF53671">
    <property type="entry name" value="Aspartate/ornithine carbamoyltransferase"/>
    <property type="match status" value="1"/>
</dbReference>
<evidence type="ECO:0000313" key="3">
    <source>
        <dbReference type="Proteomes" id="UP000009017"/>
    </source>
</evidence>
<evidence type="ECO:0000256" key="1">
    <source>
        <dbReference type="ARBA" id="ARBA00022679"/>
    </source>
</evidence>
<organism evidence="2 3">
    <name type="scientific">Bartonella melophagi K-2C</name>
    <dbReference type="NCBI Taxonomy" id="1094557"/>
    <lineage>
        <taxon>Bacteria</taxon>
        <taxon>Pseudomonadati</taxon>
        <taxon>Pseudomonadota</taxon>
        <taxon>Alphaproteobacteria</taxon>
        <taxon>Hyphomicrobiales</taxon>
        <taxon>Bartonellaceae</taxon>
        <taxon>Bartonella</taxon>
    </lineage>
</organism>
<dbReference type="HOGENOM" id="CLU_2341087_0_0_5"/>
<proteinExistence type="predicted"/>
<reference evidence="2 3" key="1">
    <citation type="submission" date="2012-03" db="EMBL/GenBank/DDBJ databases">
        <title>The Genome Sequence of Bartonella melophagi K-2C.</title>
        <authorList>
            <consortium name="The Broad Institute Genome Sequencing Platform"/>
            <consortium name="The Broad Institute Genome Sequencing Center for Infectious Disease"/>
            <person name="Feldgarden M."/>
            <person name="Kirby J."/>
            <person name="Kosoy M."/>
            <person name="Birtles R."/>
            <person name="Probert W.S."/>
            <person name="Chiaraviglio L."/>
            <person name="Young S.K."/>
            <person name="Zeng Q."/>
            <person name="Gargeya S."/>
            <person name="Fitzgerald M."/>
            <person name="Haas B."/>
            <person name="Abouelleil A."/>
            <person name="Alvarado L."/>
            <person name="Arachchi H.M."/>
            <person name="Berlin A."/>
            <person name="Chapman S.B."/>
            <person name="Gearin G."/>
            <person name="Goldberg J."/>
            <person name="Griggs A."/>
            <person name="Gujja S."/>
            <person name="Hansen M."/>
            <person name="Heiman D."/>
            <person name="Howarth C."/>
            <person name="Larimer J."/>
            <person name="Lui A."/>
            <person name="MacDonald P.J.P."/>
            <person name="McCowen C."/>
            <person name="Montmayeur A."/>
            <person name="Murphy C."/>
            <person name="Neiman D."/>
            <person name="Pearson M."/>
            <person name="Priest M."/>
            <person name="Roberts A."/>
            <person name="Saif S."/>
            <person name="Shea T."/>
            <person name="Sisk P."/>
            <person name="Stolte C."/>
            <person name="Sykes S."/>
            <person name="Wortman J."/>
            <person name="Nusbaum C."/>
            <person name="Birren B."/>
        </authorList>
    </citation>
    <scope>NUCLEOTIDE SEQUENCE [LARGE SCALE GENOMIC DNA]</scope>
    <source>
        <strain evidence="2 3">K-2C</strain>
    </source>
</reference>